<keyword evidence="3" id="KW-1185">Reference proteome</keyword>
<dbReference type="AlphaFoldDB" id="A0A5P8WAP5"/>
<evidence type="ECO:0000313" key="1">
    <source>
        <dbReference type="EMBL" id="QFS49867.1"/>
    </source>
</evidence>
<evidence type="ECO:0000313" key="3">
    <source>
        <dbReference type="Proteomes" id="UP000326678"/>
    </source>
</evidence>
<organism evidence="1 3">
    <name type="scientific">Nostoc sphaeroides CCNUC1</name>
    <dbReference type="NCBI Taxonomy" id="2653204"/>
    <lineage>
        <taxon>Bacteria</taxon>
        <taxon>Bacillati</taxon>
        <taxon>Cyanobacteriota</taxon>
        <taxon>Cyanophyceae</taxon>
        <taxon>Nostocales</taxon>
        <taxon>Nostocaceae</taxon>
        <taxon>Nostoc</taxon>
    </lineage>
</organism>
<name>A0A5P8WAP5_9NOSO</name>
<dbReference type="KEGG" id="nsh:GXM_07361"/>
<sequence length="64" mass="7219">MLRCTKRKSVNSQQLSVISQKREQCSNSEVLKIPVLNHIFRGAASTPAVRHRSQITVFIENLGL</sequence>
<dbReference type="Proteomes" id="UP000326678">
    <property type="component" value="Chromosome pGXM01"/>
</dbReference>
<reference evidence="1 3" key="1">
    <citation type="submission" date="2019-10" db="EMBL/GenBank/DDBJ databases">
        <title>Genomic and transcriptomic insights into the perfect genentic adaptation of a filamentous nitrogen-fixing cyanobacterium to rice fields.</title>
        <authorList>
            <person name="Chen Z."/>
        </authorList>
    </citation>
    <scope>NUCLEOTIDE SEQUENCE [LARGE SCALE GENOMIC DNA]</scope>
    <source>
        <strain evidence="1">CCNUC1</strain>
    </source>
</reference>
<gene>
    <name evidence="1" type="ORF">GXM_07361</name>
    <name evidence="2" type="ORF">GXM_09975</name>
</gene>
<dbReference type="Proteomes" id="UP000326678">
    <property type="component" value="Chromosome Gxm2"/>
</dbReference>
<proteinExistence type="predicted"/>
<dbReference type="KEGG" id="nsh:GXM_09975"/>
<dbReference type="EMBL" id="CP045228">
    <property type="protein sequence ID" value="QFS52481.1"/>
    <property type="molecule type" value="Genomic_DNA"/>
</dbReference>
<dbReference type="EMBL" id="CP045227">
    <property type="protein sequence ID" value="QFS49867.1"/>
    <property type="molecule type" value="Genomic_DNA"/>
</dbReference>
<evidence type="ECO:0000313" key="2">
    <source>
        <dbReference type="EMBL" id="QFS52481.1"/>
    </source>
</evidence>
<protein>
    <submittedName>
        <fullName evidence="1">Uncharacterized protein</fullName>
    </submittedName>
</protein>
<accession>A0A5P8WAP5</accession>